<evidence type="ECO:0000313" key="1">
    <source>
        <dbReference type="EMBL" id="TMS39678.1"/>
    </source>
</evidence>
<comment type="caution">
    <text evidence="1">The sequence shown here is derived from an EMBL/GenBank/DDBJ whole genome shotgun (WGS) entry which is preliminary data.</text>
</comment>
<proteinExistence type="predicted"/>
<reference evidence="1" key="2">
    <citation type="journal article" date="2015" name="Genome Biol.">
        <title>Comparative genomics of Steinernema reveals deeply conserved gene regulatory networks.</title>
        <authorList>
            <person name="Dillman A.R."/>
            <person name="Macchietto M."/>
            <person name="Porter C.F."/>
            <person name="Rogers A."/>
            <person name="Williams B."/>
            <person name="Antoshechkin I."/>
            <person name="Lee M.M."/>
            <person name="Goodwin Z."/>
            <person name="Lu X."/>
            <person name="Lewis E.E."/>
            <person name="Goodrich-Blair H."/>
            <person name="Stock S.P."/>
            <person name="Adams B.J."/>
            <person name="Sternberg P.W."/>
            <person name="Mortazavi A."/>
        </authorList>
    </citation>
    <scope>NUCLEOTIDE SEQUENCE [LARGE SCALE GENOMIC DNA]</scope>
    <source>
        <strain evidence="1">ALL</strain>
    </source>
</reference>
<name>A0A4U8V8Q7_STECR</name>
<reference evidence="1" key="1">
    <citation type="submission" date="2013-11" db="EMBL/GenBank/DDBJ databases">
        <authorList>
            <person name="Sternberg P."/>
            <person name="Dillman A."/>
            <person name="Macchietto M."/>
        </authorList>
    </citation>
    <scope>NUCLEOTIDE SEQUENCE</scope>
    <source>
        <strain evidence="1">ALL</strain>
    </source>
</reference>
<protein>
    <submittedName>
        <fullName evidence="1">Uncharacterized protein</fullName>
    </submittedName>
</protein>
<reference evidence="1" key="3">
    <citation type="journal article" date="2019" name="G3 (Bethesda)">
        <title>Hybrid Assembly of the Genome of the Entomopathogenic Nematode Steinernema carpocapsae Identifies the X-Chromosome.</title>
        <authorList>
            <person name="Serra L."/>
            <person name="Macchietto M."/>
            <person name="Macias-Munoz A."/>
            <person name="McGill C.J."/>
            <person name="Rodriguez I.M."/>
            <person name="Rodriguez B."/>
            <person name="Murad R."/>
            <person name="Mortazavi A."/>
        </authorList>
    </citation>
    <scope>NUCLEOTIDE SEQUENCE [LARGE SCALE GENOMIC DNA]</scope>
    <source>
        <strain evidence="1">ALL</strain>
    </source>
</reference>
<accession>A0A4U8V8Q7</accession>
<dbReference type="EMBL" id="AZBU02000001">
    <property type="protein sequence ID" value="TMS39678.1"/>
    <property type="molecule type" value="Genomic_DNA"/>
</dbReference>
<sequence>MTKNSANEWRLLFEQTFLEFLATKFLTGLLCICDKQEDLIRRLETLAYASKMQQNLNRHAYSEFYYLILLLSNHTCRPQRRHFADD</sequence>
<organism evidence="1">
    <name type="scientific">Steinernema carpocapsae</name>
    <name type="common">Entomopathogenic nematode</name>
    <dbReference type="NCBI Taxonomy" id="34508"/>
    <lineage>
        <taxon>Eukaryota</taxon>
        <taxon>Metazoa</taxon>
        <taxon>Ecdysozoa</taxon>
        <taxon>Nematoda</taxon>
        <taxon>Chromadorea</taxon>
        <taxon>Rhabditida</taxon>
        <taxon>Tylenchina</taxon>
        <taxon>Panagrolaimomorpha</taxon>
        <taxon>Strongyloidoidea</taxon>
        <taxon>Steinernematidae</taxon>
        <taxon>Steinernema</taxon>
    </lineage>
</organism>
<dbReference type="AlphaFoldDB" id="A0A4U8V8Q7"/>
<gene>
    <name evidence="1" type="ORF">L596_006164</name>
</gene>